<dbReference type="EMBL" id="CACVAT010000511">
    <property type="protein sequence ID" value="CAA6829277.1"/>
    <property type="molecule type" value="Genomic_DNA"/>
</dbReference>
<proteinExistence type="predicted"/>
<dbReference type="InterPro" id="IPR001296">
    <property type="entry name" value="Glyco_trans_1"/>
</dbReference>
<protein>
    <recommendedName>
        <fullName evidence="1">Glycosyl transferase family 1 domain-containing protein</fullName>
    </recommendedName>
</protein>
<dbReference type="Gene3D" id="3.40.50.2000">
    <property type="entry name" value="Glycogen Phosphorylase B"/>
    <property type="match status" value="2"/>
</dbReference>
<evidence type="ECO:0000313" key="2">
    <source>
        <dbReference type="EMBL" id="CAA6829277.1"/>
    </source>
</evidence>
<accession>A0A6S6UIJ4</accession>
<evidence type="ECO:0000259" key="1">
    <source>
        <dbReference type="Pfam" id="PF00534"/>
    </source>
</evidence>
<dbReference type="SUPFAM" id="SSF53756">
    <property type="entry name" value="UDP-Glycosyltransferase/glycogen phosphorylase"/>
    <property type="match status" value="1"/>
</dbReference>
<name>A0A6S6UIJ4_9GAMM</name>
<dbReference type="GO" id="GO:0016757">
    <property type="term" value="F:glycosyltransferase activity"/>
    <property type="evidence" value="ECO:0007669"/>
    <property type="project" value="InterPro"/>
</dbReference>
<dbReference type="PANTHER" id="PTHR12526">
    <property type="entry name" value="GLYCOSYLTRANSFERASE"/>
    <property type="match status" value="1"/>
</dbReference>
<reference evidence="2" key="1">
    <citation type="submission" date="2020-01" db="EMBL/GenBank/DDBJ databases">
        <authorList>
            <person name="Meier V. D."/>
            <person name="Meier V D."/>
        </authorList>
    </citation>
    <scope>NUCLEOTIDE SEQUENCE</scope>
    <source>
        <strain evidence="2">HLG_WM_MAG_09</strain>
    </source>
</reference>
<feature type="domain" description="Glycosyl transferase family 1" evidence="1">
    <location>
        <begin position="207"/>
        <end position="341"/>
    </location>
</feature>
<dbReference type="Pfam" id="PF00534">
    <property type="entry name" value="Glycos_transf_1"/>
    <property type="match status" value="1"/>
</dbReference>
<organism evidence="2">
    <name type="scientific">uncultured Thiotrichaceae bacterium</name>
    <dbReference type="NCBI Taxonomy" id="298394"/>
    <lineage>
        <taxon>Bacteria</taxon>
        <taxon>Pseudomonadati</taxon>
        <taxon>Pseudomonadota</taxon>
        <taxon>Gammaproteobacteria</taxon>
        <taxon>Thiotrichales</taxon>
        <taxon>Thiotrichaceae</taxon>
        <taxon>environmental samples</taxon>
    </lineage>
</organism>
<gene>
    <name evidence="2" type="ORF">HELGO_WM21976</name>
</gene>
<dbReference type="AlphaFoldDB" id="A0A6S6UIJ4"/>
<sequence>MSQIAFYAPLKPPDHPNPSGDRLIANLFMKALAEAGHDVRLASRFRSHDSHGNEKRQNRMIKLGETLARRLIRQWEKQGYRPDAWFTYHLYYKAPDLIGPHISRHYSIPYLVAEASWAGKRAQGPWHNYHLQLEQALLQADAIITINPHDAIALRRFLPDSSHLVNLPPFLDIAAIKKASELPLTVKPEPNRLITIAMMRPGDKLHSYQLLVEALQYVDQPFQWFMVGDGKERQTVEQLFKGDPRIHFTGQLNATQVHKLLSECELHVWPAVNEAFGMALLEAQYQHVAILSGDEGGVKYVVADGKTGQLVKPRDPKALGTALNHLLTQPDTLHGYRQQARAYVEAQHSLTQAALILSATLSNLLHKEHHNAGSHHPSPRAY</sequence>
<dbReference type="PANTHER" id="PTHR12526:SF627">
    <property type="entry name" value="D-RHAMNOSYLTRANSFERASE WBPZ"/>
    <property type="match status" value="1"/>
</dbReference>
<dbReference type="CDD" id="cd03801">
    <property type="entry name" value="GT4_PimA-like"/>
    <property type="match status" value="1"/>
</dbReference>
<dbReference type="GO" id="GO:1901135">
    <property type="term" value="P:carbohydrate derivative metabolic process"/>
    <property type="evidence" value="ECO:0007669"/>
    <property type="project" value="UniProtKB-ARBA"/>
</dbReference>